<evidence type="ECO:0000256" key="2">
    <source>
        <dbReference type="ARBA" id="ARBA00022448"/>
    </source>
</evidence>
<evidence type="ECO:0000256" key="3">
    <source>
        <dbReference type="ARBA" id="ARBA00022692"/>
    </source>
</evidence>
<feature type="transmembrane region" description="Helical" evidence="6">
    <location>
        <begin position="279"/>
        <end position="298"/>
    </location>
</feature>
<evidence type="ECO:0008006" key="9">
    <source>
        <dbReference type="Google" id="ProtNLM"/>
    </source>
</evidence>
<dbReference type="GO" id="GO:0016020">
    <property type="term" value="C:membrane"/>
    <property type="evidence" value="ECO:0007669"/>
    <property type="project" value="UniProtKB-SubCell"/>
</dbReference>
<comment type="subcellular location">
    <subcellularLocation>
        <location evidence="1">Membrane</location>
        <topology evidence="1">Multi-pass membrane protein</topology>
    </subcellularLocation>
</comment>
<feature type="transmembrane region" description="Helical" evidence="6">
    <location>
        <begin position="414"/>
        <end position="437"/>
    </location>
</feature>
<organism evidence="7 8">
    <name type="scientific">Effrenium voratum</name>
    <dbReference type="NCBI Taxonomy" id="2562239"/>
    <lineage>
        <taxon>Eukaryota</taxon>
        <taxon>Sar</taxon>
        <taxon>Alveolata</taxon>
        <taxon>Dinophyceae</taxon>
        <taxon>Suessiales</taxon>
        <taxon>Symbiodiniaceae</taxon>
        <taxon>Effrenium</taxon>
    </lineage>
</organism>
<feature type="transmembrane region" description="Helical" evidence="6">
    <location>
        <begin position="182"/>
        <end position="206"/>
    </location>
</feature>
<comment type="caution">
    <text evidence="7">The sequence shown here is derived from an EMBL/GenBank/DDBJ whole genome shotgun (WGS) entry which is preliminary data.</text>
</comment>
<proteinExistence type="predicted"/>
<keyword evidence="5 6" id="KW-0472">Membrane</keyword>
<feature type="transmembrane region" description="Helical" evidence="6">
    <location>
        <begin position="348"/>
        <end position="366"/>
    </location>
</feature>
<dbReference type="PANTHER" id="PTHR23506:SF26">
    <property type="entry name" value="MFS-TYPE TRANSPORTER SLC18B1"/>
    <property type="match status" value="1"/>
</dbReference>
<evidence type="ECO:0000256" key="5">
    <source>
        <dbReference type="ARBA" id="ARBA00023136"/>
    </source>
</evidence>
<dbReference type="Pfam" id="PF07690">
    <property type="entry name" value="MFS_1"/>
    <property type="match status" value="1"/>
</dbReference>
<dbReference type="GO" id="GO:0022857">
    <property type="term" value="F:transmembrane transporter activity"/>
    <property type="evidence" value="ECO:0007669"/>
    <property type="project" value="InterPro"/>
</dbReference>
<dbReference type="InterPro" id="IPR011701">
    <property type="entry name" value="MFS"/>
</dbReference>
<dbReference type="SUPFAM" id="SSF103473">
    <property type="entry name" value="MFS general substrate transporter"/>
    <property type="match status" value="1"/>
</dbReference>
<evidence type="ECO:0000256" key="6">
    <source>
        <dbReference type="SAM" id="Phobius"/>
    </source>
</evidence>
<reference evidence="7" key="1">
    <citation type="submission" date="2023-08" db="EMBL/GenBank/DDBJ databases">
        <authorList>
            <person name="Chen Y."/>
            <person name="Shah S."/>
            <person name="Dougan E. K."/>
            <person name="Thang M."/>
            <person name="Chan C."/>
        </authorList>
    </citation>
    <scope>NUCLEOTIDE SEQUENCE</scope>
</reference>
<evidence type="ECO:0000313" key="7">
    <source>
        <dbReference type="EMBL" id="CAJ1384592.1"/>
    </source>
</evidence>
<dbReference type="PANTHER" id="PTHR23506">
    <property type="entry name" value="GH10249P"/>
    <property type="match status" value="1"/>
</dbReference>
<dbReference type="EMBL" id="CAUJNA010001126">
    <property type="protein sequence ID" value="CAJ1384592.1"/>
    <property type="molecule type" value="Genomic_DNA"/>
</dbReference>
<feature type="transmembrane region" description="Helical" evidence="6">
    <location>
        <begin position="242"/>
        <end position="259"/>
    </location>
</feature>
<keyword evidence="8" id="KW-1185">Reference proteome</keyword>
<feature type="transmembrane region" description="Helical" evidence="6">
    <location>
        <begin position="89"/>
        <end position="113"/>
    </location>
</feature>
<keyword evidence="3 6" id="KW-0812">Transmembrane</keyword>
<dbReference type="Gene3D" id="1.20.1250.20">
    <property type="entry name" value="MFS general substrate transporter like domains"/>
    <property type="match status" value="2"/>
</dbReference>
<evidence type="ECO:0000256" key="4">
    <source>
        <dbReference type="ARBA" id="ARBA00022989"/>
    </source>
</evidence>
<protein>
    <recommendedName>
        <fullName evidence="9">Major facilitator superfamily (MFS) profile domain-containing protein</fullName>
    </recommendedName>
</protein>
<name>A0AA36IC45_9DINO</name>
<keyword evidence="4 6" id="KW-1133">Transmembrane helix</keyword>
<accession>A0AA36IC45</accession>
<feature type="transmembrane region" description="Helical" evidence="6">
    <location>
        <begin position="21"/>
        <end position="38"/>
    </location>
</feature>
<evidence type="ECO:0000256" key="1">
    <source>
        <dbReference type="ARBA" id="ARBA00004141"/>
    </source>
</evidence>
<keyword evidence="2" id="KW-0813">Transport</keyword>
<feature type="transmembrane region" description="Helical" evidence="6">
    <location>
        <begin position="152"/>
        <end position="170"/>
    </location>
</feature>
<feature type="transmembrane region" description="Helical" evidence="6">
    <location>
        <begin position="387"/>
        <end position="408"/>
    </location>
</feature>
<dbReference type="InterPro" id="IPR050930">
    <property type="entry name" value="MFS_Vesicular_Transporter"/>
</dbReference>
<dbReference type="Proteomes" id="UP001178507">
    <property type="component" value="Unassembled WGS sequence"/>
</dbReference>
<feature type="transmembrane region" description="Helical" evidence="6">
    <location>
        <begin position="58"/>
        <end position="77"/>
    </location>
</feature>
<sequence length="489" mass="52387">MAHRDVLGQGGPFDAERARRLMLYISVVTIFAFAARALPGPFLPIVMIEQFKQRESMVGVATAAYPMAALLATPFATSRLMKTKQIMRAHCLALMLMAGSNAIMSSAAHLLGIVGPRSATLAIVIFRMLQGIAFAYYMGANTTLITRIFPKDVSYIVALVEVFVGVGAQLGRLFGGVIYDAAGFAAPFLLVAGLQAVTASIGFLCFGRCEGSGGTSGELRGLEVAGTCEVPVRWSALLGPRVLLGMFAVFLNFFQVGFYDTTLSPFLKDHLELEGTTTISVLFALRSLSYLSFSYFCGQLMRHRAVSFEVLILCGATCCTTACILIPLNPDDFSIRGQAHVGLLLYEAMSLMIGSAGPALLFIPSLPIMQHGVRHLGTAAIEQTTTLFMAMMSIGEAIGPILGGWLVQSFGFQVSSAIVLMPFAMQILCSFSVWLTLGGAVDVHEDTDANAVQMTDQKGTSRAYHPFIVDDNNSGCETMANAMDSPSHV</sequence>
<dbReference type="AlphaFoldDB" id="A0AA36IC45"/>
<feature type="transmembrane region" description="Helical" evidence="6">
    <location>
        <begin position="119"/>
        <end position="140"/>
    </location>
</feature>
<dbReference type="InterPro" id="IPR036259">
    <property type="entry name" value="MFS_trans_sf"/>
</dbReference>
<gene>
    <name evidence="7" type="ORF">EVOR1521_LOCUS11425</name>
</gene>
<evidence type="ECO:0000313" key="8">
    <source>
        <dbReference type="Proteomes" id="UP001178507"/>
    </source>
</evidence>
<feature type="transmembrane region" description="Helical" evidence="6">
    <location>
        <begin position="310"/>
        <end position="328"/>
    </location>
</feature>